<dbReference type="InterPro" id="IPR050934">
    <property type="entry name" value="ITIH"/>
</dbReference>
<proteinExistence type="predicted"/>
<keyword evidence="4" id="KW-1185">Reference proteome</keyword>
<dbReference type="Proteomes" id="UP000288216">
    <property type="component" value="Unassembled WGS sequence"/>
</dbReference>
<evidence type="ECO:0000313" key="3">
    <source>
        <dbReference type="EMBL" id="GCB83364.1"/>
    </source>
</evidence>
<evidence type="ECO:0000256" key="1">
    <source>
        <dbReference type="SAM" id="MobiDB-lite"/>
    </source>
</evidence>
<dbReference type="InterPro" id="IPR036465">
    <property type="entry name" value="vWFA_dom_sf"/>
</dbReference>
<feature type="compositionally biased region" description="Pro residues" evidence="1">
    <location>
        <begin position="322"/>
        <end position="331"/>
    </location>
</feature>
<evidence type="ECO:0000259" key="2">
    <source>
        <dbReference type="PROSITE" id="PS50234"/>
    </source>
</evidence>
<comment type="caution">
    <text evidence="3">The sequence shown here is derived from an EMBL/GenBank/DDBJ whole genome shotgun (WGS) entry which is preliminary data.</text>
</comment>
<dbReference type="Pfam" id="PF00092">
    <property type="entry name" value="VWA"/>
    <property type="match status" value="1"/>
</dbReference>
<dbReference type="SUPFAM" id="SSF53300">
    <property type="entry name" value="vWA-like"/>
    <property type="match status" value="1"/>
</dbReference>
<dbReference type="STRING" id="75743.A0A401QDC5"/>
<reference evidence="3 4" key="1">
    <citation type="journal article" date="2018" name="Nat. Ecol. Evol.">
        <title>Shark genomes provide insights into elasmobranch evolution and the origin of vertebrates.</title>
        <authorList>
            <person name="Hara Y"/>
            <person name="Yamaguchi K"/>
            <person name="Onimaru K"/>
            <person name="Kadota M"/>
            <person name="Koyanagi M"/>
            <person name="Keeley SD"/>
            <person name="Tatsumi K"/>
            <person name="Tanaka K"/>
            <person name="Motone F"/>
            <person name="Kageyama Y"/>
            <person name="Nozu R"/>
            <person name="Adachi N"/>
            <person name="Nishimura O"/>
            <person name="Nakagawa R"/>
            <person name="Tanegashima C"/>
            <person name="Kiyatake I"/>
            <person name="Matsumoto R"/>
            <person name="Murakumo K"/>
            <person name="Nishida K"/>
            <person name="Terakita A"/>
            <person name="Kuratani S"/>
            <person name="Sato K"/>
            <person name="Hyodo S Kuraku.S."/>
        </authorList>
    </citation>
    <scope>NUCLEOTIDE SEQUENCE [LARGE SCALE GENOMIC DNA]</scope>
</reference>
<protein>
    <recommendedName>
        <fullName evidence="2">VWFA domain-containing protein</fullName>
    </recommendedName>
</protein>
<feature type="compositionally biased region" description="Low complexity" evidence="1">
    <location>
        <begin position="332"/>
        <end position="343"/>
    </location>
</feature>
<dbReference type="PANTHER" id="PTHR10338">
    <property type="entry name" value="INTER-ALPHA-TRYPSIN INHIBITOR HEAVY CHAIN FAMILY MEMBER"/>
    <property type="match status" value="1"/>
</dbReference>
<accession>A0A401QDC5</accession>
<dbReference type="InterPro" id="IPR002035">
    <property type="entry name" value="VWF_A"/>
</dbReference>
<dbReference type="PANTHER" id="PTHR10338:SF155">
    <property type="entry name" value="INTER-ALPHA-TRYPSIN INHIBITOR HEAVY CHAIN H6"/>
    <property type="match status" value="1"/>
</dbReference>
<sequence length="368" mass="38109">MTFSPAGTDINGALRAAAKLFHGDRSPEPGGRAGGGDGNKVPLIIFLTDGEPTSGVTSTNTIVSNVKEAMGGSVSLFCLGFGDDVDFPFLQRLSLDNRGVARRIYEDADAHLQLTGFYDEVASPLLFDIQLDYLDDRVEDVTRTLFPAFFNGSELVVAGRLKGPSDGALRVRLQASGSAEALELENEIQLNGTEPGPACPQAGTRAGGFVQRLWAYHTIRELLQAQLKVDDAEGRRLLKEKATALSLKYNFVTPVTSMVVVKPGDGGEAATPAAAAPATSARSPSPTAGPAPSARSPIPSHAGQSASTPGKGASMPVALGTPTPPVPPGPPATETTPPAANVPLVHGPQPTKDAEDLLGATMLRSGGK</sequence>
<feature type="compositionally biased region" description="Low complexity" evidence="1">
    <location>
        <begin position="269"/>
        <end position="297"/>
    </location>
</feature>
<gene>
    <name evidence="3" type="ORF">scyTo_0023462</name>
</gene>
<dbReference type="EMBL" id="BFAA01029571">
    <property type="protein sequence ID" value="GCB83364.1"/>
    <property type="molecule type" value="Genomic_DNA"/>
</dbReference>
<dbReference type="PROSITE" id="PS50234">
    <property type="entry name" value="VWFA"/>
    <property type="match status" value="1"/>
</dbReference>
<dbReference type="Gene3D" id="3.40.50.410">
    <property type="entry name" value="von Willebrand factor, type A domain"/>
    <property type="match status" value="1"/>
</dbReference>
<organism evidence="3 4">
    <name type="scientific">Scyliorhinus torazame</name>
    <name type="common">Cloudy catshark</name>
    <name type="synonym">Catulus torazame</name>
    <dbReference type="NCBI Taxonomy" id="75743"/>
    <lineage>
        <taxon>Eukaryota</taxon>
        <taxon>Metazoa</taxon>
        <taxon>Chordata</taxon>
        <taxon>Craniata</taxon>
        <taxon>Vertebrata</taxon>
        <taxon>Chondrichthyes</taxon>
        <taxon>Elasmobranchii</taxon>
        <taxon>Galeomorphii</taxon>
        <taxon>Galeoidea</taxon>
        <taxon>Carcharhiniformes</taxon>
        <taxon>Scyliorhinidae</taxon>
        <taxon>Scyliorhinus</taxon>
    </lineage>
</organism>
<dbReference type="OMA" id="AYHTIRE"/>
<dbReference type="OrthoDB" id="299997at2759"/>
<evidence type="ECO:0000313" key="4">
    <source>
        <dbReference type="Proteomes" id="UP000288216"/>
    </source>
</evidence>
<name>A0A401QDC5_SCYTO</name>
<dbReference type="AlphaFoldDB" id="A0A401QDC5"/>
<feature type="region of interest" description="Disordered" evidence="1">
    <location>
        <begin position="267"/>
        <end position="354"/>
    </location>
</feature>
<feature type="domain" description="VWFA" evidence="2">
    <location>
        <begin position="1"/>
        <end position="121"/>
    </location>
</feature>